<sequence>MTGHSRKPERDMLGRLIGDMIREHQSSLDAYVREPDAECAAGCRNCAEL</sequence>
<organism evidence="1 2">
    <name type="scientific">Methylorubrum thiocyanatum</name>
    <dbReference type="NCBI Taxonomy" id="47958"/>
    <lineage>
        <taxon>Bacteria</taxon>
        <taxon>Pseudomonadati</taxon>
        <taxon>Pseudomonadota</taxon>
        <taxon>Alphaproteobacteria</taxon>
        <taxon>Hyphomicrobiales</taxon>
        <taxon>Methylobacteriaceae</taxon>
        <taxon>Methylorubrum</taxon>
    </lineage>
</organism>
<keyword evidence="2" id="KW-1185">Reference proteome</keyword>
<name>A0AA40S8A0_9HYPH</name>
<gene>
    <name evidence="1" type="ORF">HNR51_005386</name>
</gene>
<evidence type="ECO:0000313" key="1">
    <source>
        <dbReference type="EMBL" id="MBA8916265.1"/>
    </source>
</evidence>
<dbReference type="AlphaFoldDB" id="A0AA40S8A0"/>
<reference evidence="1 2" key="1">
    <citation type="submission" date="2020-08" db="EMBL/GenBank/DDBJ databases">
        <title>Genomic Encyclopedia of Type Strains, Phase IV (KMG-IV): sequencing the most valuable type-strain genomes for metagenomic binning, comparative biology and taxonomic classification.</title>
        <authorList>
            <person name="Goeker M."/>
        </authorList>
    </citation>
    <scope>NUCLEOTIDE SEQUENCE [LARGE SCALE GENOMIC DNA]</scope>
    <source>
        <strain evidence="1 2">DSM 11490</strain>
    </source>
</reference>
<proteinExistence type="predicted"/>
<dbReference type="EMBL" id="JACJIB010000021">
    <property type="protein sequence ID" value="MBA8916265.1"/>
    <property type="molecule type" value="Genomic_DNA"/>
</dbReference>
<comment type="caution">
    <text evidence="1">The sequence shown here is derived from an EMBL/GenBank/DDBJ whole genome shotgun (WGS) entry which is preliminary data.</text>
</comment>
<protein>
    <submittedName>
        <fullName evidence="1">Uncharacterized protein</fullName>
    </submittedName>
</protein>
<evidence type="ECO:0000313" key="2">
    <source>
        <dbReference type="Proteomes" id="UP000543554"/>
    </source>
</evidence>
<accession>A0AA40S8A0</accession>
<dbReference type="Proteomes" id="UP000543554">
    <property type="component" value="Unassembled WGS sequence"/>
</dbReference>